<keyword evidence="1" id="KW-0812">Transmembrane</keyword>
<protein>
    <submittedName>
        <fullName evidence="2">Uncharacterized protein</fullName>
    </submittedName>
</protein>
<name>A0AAV8W3G5_9CUCU</name>
<evidence type="ECO:0000313" key="2">
    <source>
        <dbReference type="EMBL" id="KAJ8920973.1"/>
    </source>
</evidence>
<keyword evidence="1" id="KW-0472">Membrane</keyword>
<evidence type="ECO:0000313" key="3">
    <source>
        <dbReference type="Proteomes" id="UP001159042"/>
    </source>
</evidence>
<proteinExistence type="predicted"/>
<sequence>MFTPVAEKWSRCTLTFPINPLPYNDTISPSGKVIAGLSDLLIYCMFTLFCFPFQLSSNNNALMT</sequence>
<dbReference type="AlphaFoldDB" id="A0AAV8W3G5"/>
<gene>
    <name evidence="2" type="ORF">NQ315_015767</name>
</gene>
<keyword evidence="3" id="KW-1185">Reference proteome</keyword>
<comment type="caution">
    <text evidence="2">The sequence shown here is derived from an EMBL/GenBank/DDBJ whole genome shotgun (WGS) entry which is preliminary data.</text>
</comment>
<feature type="transmembrane region" description="Helical" evidence="1">
    <location>
        <begin position="33"/>
        <end position="53"/>
    </location>
</feature>
<evidence type="ECO:0000256" key="1">
    <source>
        <dbReference type="SAM" id="Phobius"/>
    </source>
</evidence>
<organism evidence="2 3">
    <name type="scientific">Exocentrus adspersus</name>
    <dbReference type="NCBI Taxonomy" id="1586481"/>
    <lineage>
        <taxon>Eukaryota</taxon>
        <taxon>Metazoa</taxon>
        <taxon>Ecdysozoa</taxon>
        <taxon>Arthropoda</taxon>
        <taxon>Hexapoda</taxon>
        <taxon>Insecta</taxon>
        <taxon>Pterygota</taxon>
        <taxon>Neoptera</taxon>
        <taxon>Endopterygota</taxon>
        <taxon>Coleoptera</taxon>
        <taxon>Polyphaga</taxon>
        <taxon>Cucujiformia</taxon>
        <taxon>Chrysomeloidea</taxon>
        <taxon>Cerambycidae</taxon>
        <taxon>Lamiinae</taxon>
        <taxon>Acanthocinini</taxon>
        <taxon>Exocentrus</taxon>
    </lineage>
</organism>
<accession>A0AAV8W3G5</accession>
<reference evidence="2 3" key="1">
    <citation type="journal article" date="2023" name="Insect Mol. Biol.">
        <title>Genome sequencing provides insights into the evolution of gene families encoding plant cell wall-degrading enzymes in longhorned beetles.</title>
        <authorList>
            <person name="Shin N.R."/>
            <person name="Okamura Y."/>
            <person name="Kirsch R."/>
            <person name="Pauchet Y."/>
        </authorList>
    </citation>
    <scope>NUCLEOTIDE SEQUENCE [LARGE SCALE GENOMIC DNA]</scope>
    <source>
        <strain evidence="2">EAD_L_NR</strain>
    </source>
</reference>
<dbReference type="Proteomes" id="UP001159042">
    <property type="component" value="Unassembled WGS sequence"/>
</dbReference>
<keyword evidence="1" id="KW-1133">Transmembrane helix</keyword>
<dbReference type="EMBL" id="JANEYG010000012">
    <property type="protein sequence ID" value="KAJ8920973.1"/>
    <property type="molecule type" value="Genomic_DNA"/>
</dbReference>